<evidence type="ECO:0000313" key="2">
    <source>
        <dbReference type="Proteomes" id="UP000512167"/>
    </source>
</evidence>
<evidence type="ECO:0000313" key="1">
    <source>
        <dbReference type="EMBL" id="QLY39576.1"/>
    </source>
</evidence>
<dbReference type="GO" id="GO:0032259">
    <property type="term" value="P:methylation"/>
    <property type="evidence" value="ECO:0007669"/>
    <property type="project" value="UniProtKB-KW"/>
</dbReference>
<keyword evidence="1" id="KW-0489">Methyltransferase</keyword>
<dbReference type="AlphaFoldDB" id="A0A7L6N000"/>
<dbReference type="EMBL" id="CP051151">
    <property type="protein sequence ID" value="QLY39576.1"/>
    <property type="molecule type" value="Genomic_DNA"/>
</dbReference>
<name>A0A7L6N000_9MOLU</name>
<dbReference type="RefSeq" id="WP_312032051.1">
    <property type="nucleotide sequence ID" value="NZ_CP051151.1"/>
</dbReference>
<dbReference type="InterPro" id="IPR029063">
    <property type="entry name" value="SAM-dependent_MTases_sf"/>
</dbReference>
<gene>
    <name evidence="1" type="ORF">HF295_01340</name>
</gene>
<accession>A0A7L6N000</accession>
<protein>
    <submittedName>
        <fullName evidence="1">SAM-dependent methyltransferase</fullName>
    </submittedName>
</protein>
<reference evidence="1 2" key="1">
    <citation type="submission" date="2020-04" db="EMBL/GenBank/DDBJ databases">
        <authorList>
            <person name="Zheng R.K."/>
            <person name="Sun C.M."/>
        </authorList>
    </citation>
    <scope>NUCLEOTIDE SEQUENCE [LARGE SCALE GENOMIC DNA]</scope>
    <source>
        <strain evidence="2">zrk29</strain>
    </source>
</reference>
<keyword evidence="2" id="KW-1185">Reference proteome</keyword>
<dbReference type="PANTHER" id="PTHR38451">
    <property type="entry name" value="TRNA (ADENINE(22)-N(1))-METHYLTRANSFERASE"/>
    <property type="match status" value="1"/>
</dbReference>
<dbReference type="KEGG" id="tbk:HF295_01340"/>
<dbReference type="PIRSF" id="PIRSF018637">
    <property type="entry name" value="TrmK"/>
    <property type="match status" value="1"/>
</dbReference>
<proteinExistence type="predicted"/>
<keyword evidence="1" id="KW-0808">Transferase</keyword>
<dbReference type="PANTHER" id="PTHR38451:SF1">
    <property type="entry name" value="TRNA (ADENINE(22)-N(1))-METHYLTRANSFERASE"/>
    <property type="match status" value="1"/>
</dbReference>
<organism evidence="1 2">
    <name type="scientific">Hujiaoplasma nucleasis</name>
    <dbReference type="NCBI Taxonomy" id="2725268"/>
    <lineage>
        <taxon>Bacteria</taxon>
        <taxon>Bacillati</taxon>
        <taxon>Mycoplasmatota</taxon>
        <taxon>Mollicutes</taxon>
        <taxon>Candidatus Izemoplasmatales</taxon>
        <taxon>Hujiaoplasmataceae</taxon>
        <taxon>Hujiaoplasma</taxon>
    </lineage>
</organism>
<dbReference type="Gene3D" id="1.10.287.1890">
    <property type="match status" value="1"/>
</dbReference>
<dbReference type="InterPro" id="IPR006901">
    <property type="entry name" value="TrmK"/>
</dbReference>
<dbReference type="Proteomes" id="UP000512167">
    <property type="component" value="Chromosome"/>
</dbReference>
<dbReference type="Gene3D" id="3.40.50.150">
    <property type="entry name" value="Vaccinia Virus protein VP39"/>
    <property type="match status" value="1"/>
</dbReference>
<dbReference type="Pfam" id="PF04816">
    <property type="entry name" value="TrmK"/>
    <property type="match status" value="1"/>
</dbReference>
<dbReference type="GO" id="GO:0160105">
    <property type="term" value="F:tRNA (adenine(22)-N1)-methyltransferase activity"/>
    <property type="evidence" value="ECO:0007669"/>
    <property type="project" value="InterPro"/>
</dbReference>
<sequence length="218" mass="25044">MISERLRIASQFLKGYHYLADCGTDHALLPIYAIEKGYVKKAIASDNKNLPLMNAKDNINQKGLFLEVKTVLADGLSYLNLENEVDVVTILGMGGIVMKDILDKAYLYNVKRMVLQPNSHSELVRRFLEEHKWKIVDEVFIEDNKKYYQIIVCEKGSMILNDLDREFGPIILKKKPPLFIKRIESMIDHFNQALEQAKDSETKEKLNQRIAFLKGALA</sequence>